<dbReference type="CDD" id="cd15049">
    <property type="entry name" value="7tmA_mAChR"/>
    <property type="match status" value="1"/>
</dbReference>
<accession>A0A060WEJ0</accession>
<feature type="compositionally biased region" description="Polar residues" evidence="12">
    <location>
        <begin position="331"/>
        <end position="340"/>
    </location>
</feature>
<dbReference type="Pfam" id="PF00001">
    <property type="entry name" value="7tm_1"/>
    <property type="match status" value="1"/>
</dbReference>
<evidence type="ECO:0000256" key="10">
    <source>
        <dbReference type="RuleBase" id="RU000688"/>
    </source>
</evidence>
<evidence type="ECO:0000256" key="1">
    <source>
        <dbReference type="ARBA" id="ARBA00022475"/>
    </source>
</evidence>
<dbReference type="GO" id="GO:0045211">
    <property type="term" value="C:postsynaptic membrane"/>
    <property type="evidence" value="ECO:0007669"/>
    <property type="project" value="UniProtKB-SubCell"/>
</dbReference>
<dbReference type="PANTHER" id="PTHR24247:SF182">
    <property type="entry name" value="MUSCARINIC ACETYLCHOLINE RECEPTOR M1"/>
    <property type="match status" value="1"/>
</dbReference>
<dbReference type="InterPro" id="IPR017452">
    <property type="entry name" value="GPCR_Rhodpsn_7TM"/>
</dbReference>
<keyword evidence="3 11" id="KW-1133">Transmembrane helix</keyword>
<dbReference type="Proteomes" id="UP000193380">
    <property type="component" value="Chromosome 10"/>
</dbReference>
<evidence type="ECO:0000256" key="11">
    <source>
        <dbReference type="RuleBase" id="RU361191"/>
    </source>
</evidence>
<feature type="transmembrane region" description="Helical" evidence="11">
    <location>
        <begin position="65"/>
        <end position="91"/>
    </location>
</feature>
<evidence type="ECO:0000256" key="3">
    <source>
        <dbReference type="ARBA" id="ARBA00022989"/>
    </source>
</evidence>
<evidence type="ECO:0000313" key="14">
    <source>
        <dbReference type="EMBL" id="CDQ63639.1"/>
    </source>
</evidence>
<dbReference type="Gene3D" id="1.20.1070.10">
    <property type="entry name" value="Rhodopsin 7-helix transmembrane proteins"/>
    <property type="match status" value="2"/>
</dbReference>
<dbReference type="STRING" id="8022.A0A060WEJ0"/>
<evidence type="ECO:0000256" key="2">
    <source>
        <dbReference type="ARBA" id="ARBA00022692"/>
    </source>
</evidence>
<feature type="transmembrane region" description="Helical" evidence="11">
    <location>
        <begin position="103"/>
        <end position="124"/>
    </location>
</feature>
<evidence type="ECO:0000256" key="5">
    <source>
        <dbReference type="ARBA" id="ARBA00023040"/>
    </source>
</evidence>
<dbReference type="EMBL" id="FR904446">
    <property type="protein sequence ID" value="CDQ63639.1"/>
    <property type="molecule type" value="Genomic_DNA"/>
</dbReference>
<dbReference type="GO" id="GO:0007197">
    <property type="term" value="P:adenylate cyclase-inhibiting G protein-coupled acetylcholine receptor signaling pathway"/>
    <property type="evidence" value="ECO:0007669"/>
    <property type="project" value="TreeGrafter"/>
</dbReference>
<feature type="domain" description="G-protein coupled receptors family 1 profile" evidence="13">
    <location>
        <begin position="45"/>
        <end position="462"/>
    </location>
</feature>
<comment type="similarity">
    <text evidence="11">Belongs to the G-protein coupled receptor 1 family. Muscarinic acetylcholine receptor subfamily.</text>
</comment>
<keyword evidence="6 11" id="KW-0472">Membrane</keyword>
<dbReference type="PROSITE" id="PS50262">
    <property type="entry name" value="G_PROTEIN_RECEP_F1_2"/>
    <property type="match status" value="1"/>
</dbReference>
<protein>
    <recommendedName>
        <fullName evidence="11">Muscarinic acetylcholine receptor</fullName>
    </recommendedName>
</protein>
<dbReference type="SUPFAM" id="SSF81321">
    <property type="entry name" value="Family A G protein-coupled receptor-like"/>
    <property type="match status" value="1"/>
</dbReference>
<comment type="subcellular location">
    <subcellularLocation>
        <location evidence="11">Cell membrane</location>
        <topology evidence="11">Multi-pass membrane protein</topology>
    </subcellularLocation>
    <subcellularLocation>
        <location evidence="11">Postsynaptic cell membrane</location>
        <topology evidence="11">Multi-pass membrane protein</topology>
    </subcellularLocation>
</comment>
<sequence>MNHSCLSQTSDTTNVTADPLGGHEIWEVVVIVLITGPLSLVTIIGNLLVVISFRVNRQLRTFSNYFLLSLAVADLILGAVSMNLYAVYIIMGRWTLGSLACDVWLAVDYVASNASVMNLLVISFDRFYSITRPLTYRAKRTTRRAAAAIGLAWAVSFILWGPAILFWPHVVGREAQDAGECSIPFLTEPALTFGTAIAAFYLPVTIMGILYWKIYWEIEKRAQGLEGLMGSGSSGGASQVSGRRDVYSSSTKSSVSSSREVPVGREQSSEVSQGCFPLREEPKQSSERRIATLSLSPTKGAYREGCRDSTCNIDEEEPTVSLSSSEEEPEQTQQGASAKTSPKAMIPLRDAQGRDTVGAIKPLTSRAEDSTAGPQGRQPPLRGSTSDSRRHKQPKAKRRRNTIVREKKAARTLCAILLAFILTWTPYNIMVLVSVSYCVPEKLWQLGYWLCYINSTVNPVCYALCNEHFRVTFKTLLLCRPGQRNWGMAYNANHASFRTHKTSSTV</sequence>
<feature type="transmembrane region" description="Helical" evidence="11">
    <location>
        <begin position="409"/>
        <end position="427"/>
    </location>
</feature>
<keyword evidence="4 11" id="KW-0770">Synapse</keyword>
<proteinExistence type="inferred from homology"/>
<feature type="transmembrane region" description="Helical" evidence="11">
    <location>
        <begin position="28"/>
        <end position="53"/>
    </location>
</feature>
<evidence type="ECO:0000259" key="13">
    <source>
        <dbReference type="PROSITE" id="PS50262"/>
    </source>
</evidence>
<dbReference type="AlphaFoldDB" id="A0A060WEJ0"/>
<dbReference type="InterPro" id="IPR000276">
    <property type="entry name" value="GPCR_Rhodpsn"/>
</dbReference>
<evidence type="ECO:0000256" key="8">
    <source>
        <dbReference type="ARBA" id="ARBA00023224"/>
    </source>
</evidence>
<keyword evidence="7 10" id="KW-0675">Receptor</keyword>
<organism evidence="14 15">
    <name type="scientific">Oncorhynchus mykiss</name>
    <name type="common">Rainbow trout</name>
    <name type="synonym">Salmo gairdneri</name>
    <dbReference type="NCBI Taxonomy" id="8022"/>
    <lineage>
        <taxon>Eukaryota</taxon>
        <taxon>Metazoa</taxon>
        <taxon>Chordata</taxon>
        <taxon>Craniata</taxon>
        <taxon>Vertebrata</taxon>
        <taxon>Euteleostomi</taxon>
        <taxon>Actinopterygii</taxon>
        <taxon>Neopterygii</taxon>
        <taxon>Teleostei</taxon>
        <taxon>Protacanthopterygii</taxon>
        <taxon>Salmoniformes</taxon>
        <taxon>Salmonidae</taxon>
        <taxon>Salmoninae</taxon>
        <taxon>Oncorhynchus</taxon>
    </lineage>
</organism>
<feature type="transmembrane region" description="Helical" evidence="11">
    <location>
        <begin position="145"/>
        <end position="170"/>
    </location>
</feature>
<dbReference type="PRINTS" id="PR00237">
    <property type="entry name" value="GPCRRHODOPSN"/>
</dbReference>
<evidence type="ECO:0000256" key="6">
    <source>
        <dbReference type="ARBA" id="ARBA00023136"/>
    </source>
</evidence>
<dbReference type="PROSITE" id="PS00237">
    <property type="entry name" value="G_PROTEIN_RECEP_F1_1"/>
    <property type="match status" value="1"/>
</dbReference>
<dbReference type="PaxDb" id="8022-A0A060WEJ0"/>
<evidence type="ECO:0000256" key="7">
    <source>
        <dbReference type="ARBA" id="ARBA00023170"/>
    </source>
</evidence>
<reference evidence="14 15" key="1">
    <citation type="journal article" date="2014" name="Nat. Commun.">
        <title>The rainbow trout genome provides novel insights into evolution after whole-genome duplication in vertebrates.</title>
        <authorList>
            <person name="Berthelot C."/>
            <person name="Brunet F."/>
            <person name="Chalopin D."/>
            <person name="Juanchich A."/>
            <person name="Bernard M."/>
            <person name="Noel B."/>
            <person name="Bento P."/>
            <person name="Da Silva C."/>
            <person name="Labadie K."/>
            <person name="Alberti A."/>
            <person name="Aury J.M."/>
            <person name="Louis A."/>
            <person name="Dehais P."/>
            <person name="Bardou P."/>
            <person name="Montfort J."/>
            <person name="Klopp C."/>
            <person name="Cabau C."/>
            <person name="Gaspin C."/>
            <person name="Thorgaard G.H."/>
            <person name="Boussaha M."/>
            <person name="Quillet E."/>
            <person name="Guyomard R."/>
            <person name="Galiana D."/>
            <person name="Bobe J."/>
            <person name="Volff J.N."/>
            <person name="Genet C."/>
            <person name="Wincker P."/>
            <person name="Jaillon O."/>
            <person name="Roest Crollius H."/>
            <person name="Guiguen Y."/>
        </authorList>
    </citation>
    <scope>NUCLEOTIDE SEQUENCE [LARGE SCALE GENOMIC DNA]</scope>
</reference>
<dbReference type="GO" id="GO:0007187">
    <property type="term" value="P:G protein-coupled receptor signaling pathway, coupled to cyclic nucleotide second messenger"/>
    <property type="evidence" value="ECO:0007669"/>
    <property type="project" value="TreeGrafter"/>
</dbReference>
<feature type="compositionally biased region" description="Basic and acidic residues" evidence="12">
    <location>
        <begin position="278"/>
        <end position="290"/>
    </location>
</feature>
<evidence type="ECO:0000256" key="4">
    <source>
        <dbReference type="ARBA" id="ARBA00023018"/>
    </source>
</evidence>
<evidence type="ECO:0000313" key="15">
    <source>
        <dbReference type="Proteomes" id="UP000193380"/>
    </source>
</evidence>
<dbReference type="GO" id="GO:0004993">
    <property type="term" value="F:G protein-coupled serotonin receptor activity"/>
    <property type="evidence" value="ECO:0007669"/>
    <property type="project" value="TreeGrafter"/>
</dbReference>
<gene>
    <name evidence="14" type="ORF">GSONMT00069506001</name>
</gene>
<evidence type="ECO:0000256" key="9">
    <source>
        <dbReference type="ARBA" id="ARBA00023257"/>
    </source>
</evidence>
<dbReference type="InterPro" id="IPR000995">
    <property type="entry name" value="Musac_Ach_rcpt"/>
</dbReference>
<keyword evidence="2 10" id="KW-0812">Transmembrane</keyword>
<name>A0A060WEJ0_ONCMY</name>
<evidence type="ECO:0000256" key="12">
    <source>
        <dbReference type="SAM" id="MobiDB-lite"/>
    </source>
</evidence>
<comment type="function">
    <text evidence="11">The muscarinic acetylcholine receptor mediates various cellular responses, including inhibition of adenylate cyclase, breakdown of phosphoinositides and modulation of potassium channels through the action of G proteins.</text>
</comment>
<feature type="compositionally biased region" description="Low complexity" evidence="12">
    <location>
        <begin position="236"/>
        <end position="265"/>
    </location>
</feature>
<dbReference type="PRINTS" id="PR00243">
    <property type="entry name" value="MUSCARINICR"/>
</dbReference>
<feature type="transmembrane region" description="Helical" evidence="11">
    <location>
        <begin position="447"/>
        <end position="465"/>
    </location>
</feature>
<dbReference type="PANTHER" id="PTHR24247">
    <property type="entry name" value="5-HYDROXYTRYPTAMINE RECEPTOR"/>
    <property type="match status" value="1"/>
</dbReference>
<feature type="region of interest" description="Disordered" evidence="12">
    <location>
        <begin position="230"/>
        <end position="401"/>
    </location>
</feature>
<feature type="transmembrane region" description="Helical" evidence="11">
    <location>
        <begin position="190"/>
        <end position="212"/>
    </location>
</feature>
<keyword evidence="9 11" id="KW-0628">Postsynaptic cell membrane</keyword>
<dbReference type="FunFam" id="1.20.1070.10:FF:000162">
    <property type="entry name" value="Muscarinic acetylcholine receptor"/>
    <property type="match status" value="1"/>
</dbReference>
<dbReference type="GO" id="GO:0016907">
    <property type="term" value="F:G protein-coupled acetylcholine receptor activity"/>
    <property type="evidence" value="ECO:0007669"/>
    <property type="project" value="UniProtKB-UniRule"/>
</dbReference>
<keyword evidence="8 10" id="KW-0807">Transducer</keyword>
<dbReference type="SMART" id="SM01381">
    <property type="entry name" value="7TM_GPCR_Srsx"/>
    <property type="match status" value="1"/>
</dbReference>
<feature type="compositionally biased region" description="Basic residues" evidence="12">
    <location>
        <begin position="389"/>
        <end position="401"/>
    </location>
</feature>
<keyword evidence="1 11" id="KW-1003">Cell membrane</keyword>
<dbReference type="GO" id="GO:0030425">
    <property type="term" value="C:dendrite"/>
    <property type="evidence" value="ECO:0007669"/>
    <property type="project" value="TreeGrafter"/>
</dbReference>
<keyword evidence="5 10" id="KW-0297">G-protein coupled receptor</keyword>